<dbReference type="AlphaFoldDB" id="A0A2M7Z657"/>
<evidence type="ECO:0000313" key="4">
    <source>
        <dbReference type="Proteomes" id="UP000230843"/>
    </source>
</evidence>
<feature type="domain" description="Glycosyltransferase subfamily 4-like N-terminal" evidence="2">
    <location>
        <begin position="63"/>
        <end position="186"/>
    </location>
</feature>
<comment type="caution">
    <text evidence="3">The sequence shown here is derived from an EMBL/GenBank/DDBJ whole genome shotgun (WGS) entry which is preliminary data.</text>
</comment>
<gene>
    <name evidence="3" type="ORF">CO137_03220</name>
</gene>
<dbReference type="SUPFAM" id="SSF53756">
    <property type="entry name" value="UDP-Glycosyltransferase/glycogen phosphorylase"/>
    <property type="match status" value="1"/>
</dbReference>
<dbReference type="CDD" id="cd03809">
    <property type="entry name" value="GT4_MtfB-like"/>
    <property type="match status" value="1"/>
</dbReference>
<accession>A0A2M7Z657</accession>
<evidence type="ECO:0000313" key="3">
    <source>
        <dbReference type="EMBL" id="PJA89633.1"/>
    </source>
</evidence>
<dbReference type="Pfam" id="PF13439">
    <property type="entry name" value="Glyco_transf_4"/>
    <property type="match status" value="1"/>
</dbReference>
<dbReference type="GO" id="GO:0016757">
    <property type="term" value="F:glycosyltransferase activity"/>
    <property type="evidence" value="ECO:0007669"/>
    <property type="project" value="TreeGrafter"/>
</dbReference>
<evidence type="ECO:0000256" key="1">
    <source>
        <dbReference type="ARBA" id="ARBA00022679"/>
    </source>
</evidence>
<proteinExistence type="predicted"/>
<sequence length="269" mass="31385">MNIGIDIRTLAGSVKTGVGEYTVELILNILQQDKKNNYYLFYNSFKDDVDVSPFLKAENVYCIKTSWPNKLLSGSLFLFKRPYLNKVISKNLKKEVEIDLFYSPNMHFTALSPGTPHIITIHDLSFVFFKDFFSMKRRIWHRCVRVKKQCQKANLILTPSENTKNDIVKFFGIDENKVKVIKPGLSTLFLKQDTFSAQKIKIKYGLPEKFIFFLGTIEPRKNMDGIIDAFLFWQRKNSYAQEYQLIIAGAEGWKCTKILERIHENQKIK</sequence>
<keyword evidence="1" id="KW-0808">Transferase</keyword>
<dbReference type="Proteomes" id="UP000230843">
    <property type="component" value="Unassembled WGS sequence"/>
</dbReference>
<dbReference type="PANTHER" id="PTHR46401:SF2">
    <property type="entry name" value="GLYCOSYLTRANSFERASE WBBK-RELATED"/>
    <property type="match status" value="1"/>
</dbReference>
<dbReference type="InterPro" id="IPR028098">
    <property type="entry name" value="Glyco_trans_4-like_N"/>
</dbReference>
<evidence type="ECO:0000259" key="2">
    <source>
        <dbReference type="Pfam" id="PF13439"/>
    </source>
</evidence>
<protein>
    <recommendedName>
        <fullName evidence="2">Glycosyltransferase subfamily 4-like N-terminal domain-containing protein</fullName>
    </recommendedName>
</protein>
<feature type="non-terminal residue" evidence="3">
    <location>
        <position position="269"/>
    </location>
</feature>
<name>A0A2M7Z657_9BACT</name>
<organism evidence="3 4">
    <name type="scientific">Candidatus Magasanikbacteria bacterium CG_4_9_14_3_um_filter_32_9</name>
    <dbReference type="NCBI Taxonomy" id="1974644"/>
    <lineage>
        <taxon>Bacteria</taxon>
        <taxon>Candidatus Magasanikiibacteriota</taxon>
    </lineage>
</organism>
<reference evidence="4" key="1">
    <citation type="submission" date="2017-09" db="EMBL/GenBank/DDBJ databases">
        <title>Depth-based differentiation of microbial function through sediment-hosted aquifers and enrichment of novel symbionts in the deep terrestrial subsurface.</title>
        <authorList>
            <person name="Probst A.J."/>
            <person name="Ladd B."/>
            <person name="Jarett J.K."/>
            <person name="Geller-Mcgrath D.E."/>
            <person name="Sieber C.M.K."/>
            <person name="Emerson J.B."/>
            <person name="Anantharaman K."/>
            <person name="Thomas B.C."/>
            <person name="Malmstrom R."/>
            <person name="Stieglmeier M."/>
            <person name="Klingl A."/>
            <person name="Woyke T."/>
            <person name="Ryan C.M."/>
            <person name="Banfield J.F."/>
        </authorList>
    </citation>
    <scope>NUCLEOTIDE SEQUENCE [LARGE SCALE GENOMIC DNA]</scope>
</reference>
<dbReference type="PANTHER" id="PTHR46401">
    <property type="entry name" value="GLYCOSYLTRANSFERASE WBBK-RELATED"/>
    <property type="match status" value="1"/>
</dbReference>
<dbReference type="GO" id="GO:0009103">
    <property type="term" value="P:lipopolysaccharide biosynthetic process"/>
    <property type="evidence" value="ECO:0007669"/>
    <property type="project" value="TreeGrafter"/>
</dbReference>
<dbReference type="EMBL" id="PFVJ01000068">
    <property type="protein sequence ID" value="PJA89633.1"/>
    <property type="molecule type" value="Genomic_DNA"/>
</dbReference>
<dbReference type="Gene3D" id="3.40.50.2000">
    <property type="entry name" value="Glycogen Phosphorylase B"/>
    <property type="match status" value="2"/>
</dbReference>